<feature type="compositionally biased region" description="Polar residues" evidence="7">
    <location>
        <begin position="1084"/>
        <end position="1098"/>
    </location>
</feature>
<keyword evidence="3 6" id="KW-0547">Nucleotide-binding</keyword>
<feature type="compositionally biased region" description="Low complexity" evidence="7">
    <location>
        <begin position="685"/>
        <end position="704"/>
    </location>
</feature>
<dbReference type="PROSITE" id="PS00107">
    <property type="entry name" value="PROTEIN_KINASE_ATP"/>
    <property type="match status" value="1"/>
</dbReference>
<feature type="region of interest" description="Disordered" evidence="7">
    <location>
        <begin position="386"/>
        <end position="462"/>
    </location>
</feature>
<evidence type="ECO:0000256" key="6">
    <source>
        <dbReference type="PROSITE-ProRule" id="PRU10141"/>
    </source>
</evidence>
<keyword evidence="4 9" id="KW-0418">Kinase</keyword>
<dbReference type="PROSITE" id="PS00108">
    <property type="entry name" value="PROTEIN_KINASE_ST"/>
    <property type="match status" value="1"/>
</dbReference>
<dbReference type="PANTHER" id="PTHR24058:SF17">
    <property type="entry name" value="HOMEODOMAIN INTERACTING PROTEIN KINASE, ISOFORM D"/>
    <property type="match status" value="1"/>
</dbReference>
<name>A0A9K3Q4R4_9STRA</name>
<dbReference type="PANTHER" id="PTHR24058">
    <property type="entry name" value="DUAL SPECIFICITY PROTEIN KINASE"/>
    <property type="match status" value="1"/>
</dbReference>
<feature type="compositionally biased region" description="Polar residues" evidence="7">
    <location>
        <begin position="448"/>
        <end position="462"/>
    </location>
</feature>
<evidence type="ECO:0000313" key="9">
    <source>
        <dbReference type="EMBL" id="KAG7370676.1"/>
    </source>
</evidence>
<keyword evidence="5 6" id="KW-0067">ATP-binding</keyword>
<organism evidence="9 10">
    <name type="scientific">Nitzschia inconspicua</name>
    <dbReference type="NCBI Taxonomy" id="303405"/>
    <lineage>
        <taxon>Eukaryota</taxon>
        <taxon>Sar</taxon>
        <taxon>Stramenopiles</taxon>
        <taxon>Ochrophyta</taxon>
        <taxon>Bacillariophyta</taxon>
        <taxon>Bacillariophyceae</taxon>
        <taxon>Bacillariophycidae</taxon>
        <taxon>Bacillariales</taxon>
        <taxon>Bacillariaceae</taxon>
        <taxon>Nitzschia</taxon>
    </lineage>
</organism>
<evidence type="ECO:0000256" key="5">
    <source>
        <dbReference type="ARBA" id="ARBA00022840"/>
    </source>
</evidence>
<dbReference type="GO" id="GO:0005737">
    <property type="term" value="C:cytoplasm"/>
    <property type="evidence" value="ECO:0007669"/>
    <property type="project" value="TreeGrafter"/>
</dbReference>
<feature type="region of interest" description="Disordered" evidence="7">
    <location>
        <begin position="1455"/>
        <end position="1485"/>
    </location>
</feature>
<evidence type="ECO:0000259" key="8">
    <source>
        <dbReference type="PROSITE" id="PS50011"/>
    </source>
</evidence>
<dbReference type="OrthoDB" id="9332038at2759"/>
<feature type="compositionally biased region" description="Low complexity" evidence="7">
    <location>
        <begin position="417"/>
        <end position="426"/>
    </location>
</feature>
<comment type="caution">
    <text evidence="9">The sequence shown here is derived from an EMBL/GenBank/DDBJ whole genome shotgun (WGS) entry which is preliminary data.</text>
</comment>
<keyword evidence="10" id="KW-1185">Reference proteome</keyword>
<dbReference type="Pfam" id="PF00069">
    <property type="entry name" value="Pkinase"/>
    <property type="match status" value="2"/>
</dbReference>
<feature type="domain" description="Protein kinase" evidence="8">
    <location>
        <begin position="497"/>
        <end position="990"/>
    </location>
</feature>
<dbReference type="InterPro" id="IPR000719">
    <property type="entry name" value="Prot_kinase_dom"/>
</dbReference>
<dbReference type="InterPro" id="IPR050494">
    <property type="entry name" value="Ser_Thr_dual-spec_kinase"/>
</dbReference>
<reference evidence="9" key="2">
    <citation type="submission" date="2021-04" db="EMBL/GenBank/DDBJ databases">
        <authorList>
            <person name="Podell S."/>
        </authorList>
    </citation>
    <scope>NUCLEOTIDE SEQUENCE</scope>
    <source>
        <strain evidence="9">Hildebrandi</strain>
    </source>
</reference>
<evidence type="ECO:0000313" key="10">
    <source>
        <dbReference type="Proteomes" id="UP000693970"/>
    </source>
</evidence>
<feature type="compositionally biased region" description="Low complexity" evidence="7">
    <location>
        <begin position="342"/>
        <end position="370"/>
    </location>
</feature>
<dbReference type="EMBL" id="JAGRRH010000004">
    <property type="protein sequence ID" value="KAG7370676.1"/>
    <property type="molecule type" value="Genomic_DNA"/>
</dbReference>
<feature type="compositionally biased region" description="Low complexity" evidence="7">
    <location>
        <begin position="110"/>
        <end position="121"/>
    </location>
</feature>
<feature type="compositionally biased region" description="Low complexity" evidence="7">
    <location>
        <begin position="211"/>
        <end position="225"/>
    </location>
</feature>
<feature type="compositionally biased region" description="Polar residues" evidence="7">
    <location>
        <begin position="1058"/>
        <end position="1068"/>
    </location>
</feature>
<feature type="region of interest" description="Disordered" evidence="7">
    <location>
        <begin position="339"/>
        <end position="370"/>
    </location>
</feature>
<feature type="compositionally biased region" description="Polar residues" evidence="7">
    <location>
        <begin position="1460"/>
        <end position="1478"/>
    </location>
</feature>
<evidence type="ECO:0000256" key="3">
    <source>
        <dbReference type="ARBA" id="ARBA00022741"/>
    </source>
</evidence>
<evidence type="ECO:0000256" key="4">
    <source>
        <dbReference type="ARBA" id="ARBA00022777"/>
    </source>
</evidence>
<feature type="region of interest" description="Disordered" evidence="7">
    <location>
        <begin position="1042"/>
        <end position="1098"/>
    </location>
</feature>
<proteinExistence type="predicted"/>
<dbReference type="GO" id="GO:0005524">
    <property type="term" value="F:ATP binding"/>
    <property type="evidence" value="ECO:0007669"/>
    <property type="project" value="UniProtKB-UniRule"/>
</dbReference>
<dbReference type="PROSITE" id="PS50011">
    <property type="entry name" value="PROTEIN_KINASE_DOM"/>
    <property type="match status" value="1"/>
</dbReference>
<evidence type="ECO:0000256" key="1">
    <source>
        <dbReference type="ARBA" id="ARBA00022527"/>
    </source>
</evidence>
<feature type="compositionally biased region" description="Low complexity" evidence="7">
    <location>
        <begin position="79"/>
        <end position="89"/>
    </location>
</feature>
<evidence type="ECO:0000256" key="2">
    <source>
        <dbReference type="ARBA" id="ARBA00022679"/>
    </source>
</evidence>
<feature type="compositionally biased region" description="Polar residues" evidence="7">
    <location>
        <begin position="137"/>
        <end position="147"/>
    </location>
</feature>
<keyword evidence="1 9" id="KW-0723">Serine/threonine-protein kinase</keyword>
<sequence>MDSTLRNHAMVTLQNQQRQRSTGVSNGSMGGTMSSTGNHNYNNQWQQYPPQSSQPRHYRQQQQQQHHGSFAQHSHHDQQMIYQQQQQQQHYRRYGSTSGQNSHGLSSSLQQYQQQQQQQQYHPSDHFSVGSHYSRESGVSSQNSSTVDEAYRRLGQRLSMRAHGGDMGSYNRSRRIAKIAVTPRSGFSSFADATKERESKISKTVATERTSGAALSPASSAGSSLNRTSKVAKKRLSDHGDHHSHHSKSIGSDSDGLVGRIETEDIHVGNIVRKMTVNVNELFRIWQRDHSNEKLNHKRAPPSSTEAQIAAGDLSPHRKAFSELALEGGKELAFHDHHMQNSSTKHPSGQSSSSSAVSDGSGINFGNGHSNMLNSNNGLLSAVIESASQTSSKTTPVHETANTGDDNGSVRSKESRASSSIATRSSLGTRSSMRSFVGGMPPRGKCLTQPSEGVSNEGLDNNEGNLIVFENDSISVTRKQIHALTKGRMKNIQHADFRVQSLLGQGTFAQVFQCLHVQTGQMVAVKVVKNKPAYTRQAAVEIDVFRALTKPSEGSNGDESAEQDNRLEYMVDMLCYFMYKGHLCLVFELLGLNLYEVLKKRQFRGLPLTVVRKLVQQAVLGTKELARKSIVHCDLKPENVLLITEDDVESVVTAGESKRLSSSLRSTCSLDKNASRKTPPTSSATVNTTGENSGNSTSTSNTDNTKTKKMGHPTTGEQKEEDSSIATASPVNKTLPTSFPGKGNSIVDSKEEKMTYNKRILASSPTHSDGTNTTHGFSLTEQRIKLIDFGSACFEGQTAHTYIQSRFYRSPEVLIGLTYDSAIDMWSLGCVAAELFLGLPILPGVHEHDQLCRISEMIAELPDWMLDQGSKTQKYFVKFVPAPTPHSDRSTPPGRQLPQWRIKTQSEFIASLSQSEIKRKGGMAKLEKQPANRYFKRRSLADIIFHKGQSGGLHEEKDQLLLFIHFLHGILDPDPWKRWTAFQAASHPFLTGKSSEGRYVESATPMGKDENHANKVCGYYWKAPSDPTIYRRKLLNVQKIREKQQVARQRHNRHGPSRANSPGSQSGLSEEVVASSVHGETDQKGSLSRSGSHQMASSYTEFTNAPNLAGDAAPTIYLQRLTMTGPQSYSEAGPSGPLPGSFNDLDFAYALQRPGVVPMGDASVCSTVDPIFNGHTTPHGHHQQHPSYLTAGSYGSHRVSQKNVNGRLSATTVPIATRSFDEGGSTLPSTIISSPPHSNRSVATSDIESATADTLNVAAPNLASPATVAAPTPPVIPGLIQPQQAMDGNMAAQVYLQQQHAALQQQQFLLQQQQAALALQQQQLQAYGFNPLLLNTNAPNPLGGMNSQQFNIIGSTAGGYAPTQPVGGGYYYVSAADGTPMLMAANPAFQGQMIQPSQFQGQIATTVGQSQGLTNPATAGIMGQQPLPNVTGIPGMIAFSPAGIPAGMMPMASNTNNNNGYSNRAPGSSYPSNVNGNSGHIYPHQ</sequence>
<accession>A0A9K3Q4R4</accession>
<feature type="compositionally biased region" description="Polar residues" evidence="7">
    <location>
        <begin position="95"/>
        <end position="109"/>
    </location>
</feature>
<dbReference type="InterPro" id="IPR008271">
    <property type="entry name" value="Ser/Thr_kinase_AS"/>
</dbReference>
<feature type="compositionally biased region" description="Polar residues" evidence="7">
    <location>
        <begin position="1"/>
        <end position="20"/>
    </location>
</feature>
<keyword evidence="2" id="KW-0808">Transferase</keyword>
<dbReference type="GO" id="GO:0004674">
    <property type="term" value="F:protein serine/threonine kinase activity"/>
    <property type="evidence" value="ECO:0007669"/>
    <property type="project" value="UniProtKB-KW"/>
</dbReference>
<dbReference type="GO" id="GO:0004713">
    <property type="term" value="F:protein tyrosine kinase activity"/>
    <property type="evidence" value="ECO:0007669"/>
    <property type="project" value="TreeGrafter"/>
</dbReference>
<evidence type="ECO:0000256" key="7">
    <source>
        <dbReference type="SAM" id="MobiDB-lite"/>
    </source>
</evidence>
<feature type="binding site" evidence="6">
    <location>
        <position position="526"/>
    </location>
    <ligand>
        <name>ATP</name>
        <dbReference type="ChEBI" id="CHEBI:30616"/>
    </ligand>
</feature>
<dbReference type="SMART" id="SM00220">
    <property type="entry name" value="S_TKc"/>
    <property type="match status" value="1"/>
</dbReference>
<feature type="region of interest" description="Disordered" evidence="7">
    <location>
        <begin position="1"/>
        <end position="147"/>
    </location>
</feature>
<dbReference type="Proteomes" id="UP000693970">
    <property type="component" value="Unassembled WGS sequence"/>
</dbReference>
<feature type="compositionally biased region" description="Low complexity" evidence="7">
    <location>
        <begin position="21"/>
        <end position="72"/>
    </location>
</feature>
<protein>
    <submittedName>
        <fullName evidence="9">Serine/threonine protein kinase</fullName>
    </submittedName>
</protein>
<feature type="region of interest" description="Disordered" evidence="7">
    <location>
        <begin position="663"/>
        <end position="746"/>
    </location>
</feature>
<reference evidence="9" key="1">
    <citation type="journal article" date="2021" name="Sci. Rep.">
        <title>Diploid genomic architecture of Nitzschia inconspicua, an elite biomass production diatom.</title>
        <authorList>
            <person name="Oliver A."/>
            <person name="Podell S."/>
            <person name="Pinowska A."/>
            <person name="Traller J.C."/>
            <person name="Smith S.R."/>
            <person name="McClure R."/>
            <person name="Beliaev A."/>
            <person name="Bohutskyi P."/>
            <person name="Hill E.A."/>
            <person name="Rabines A."/>
            <person name="Zheng H."/>
            <person name="Allen L.Z."/>
            <person name="Kuo A."/>
            <person name="Grigoriev I.V."/>
            <person name="Allen A.E."/>
            <person name="Hazlebeck D."/>
            <person name="Allen E.E."/>
        </authorList>
    </citation>
    <scope>NUCLEOTIDE SEQUENCE</scope>
    <source>
        <strain evidence="9">Hildebrandi</strain>
    </source>
</reference>
<feature type="region of interest" description="Disordered" evidence="7">
    <location>
        <begin position="190"/>
        <end position="256"/>
    </location>
</feature>
<feature type="compositionally biased region" description="Polar residues" evidence="7">
    <location>
        <begin position="386"/>
        <end position="406"/>
    </location>
</feature>
<dbReference type="InterPro" id="IPR017441">
    <property type="entry name" value="Protein_kinase_ATP_BS"/>
</dbReference>
<gene>
    <name evidence="9" type="ORF">IV203_019246</name>
</gene>
<feature type="compositionally biased region" description="Polar residues" evidence="7">
    <location>
        <begin position="724"/>
        <end position="737"/>
    </location>
</feature>